<sequence length="407" mass="45438">MNLSIFIARRYFFSRKKKNFINIISNISMVGVGVGTMALVIVLSVFNGLEDLFRGLYGKFNAEIQVKATEGKFFELSPGLIAGIEKVDGIESVAQVIEDNAFLTYRDAQTIVKMRGVSDNFLHQNGLDSVIIAGELMLQDKNVDYAVMGVGVQNMLSVPLSDNFESIQVWYPNNTKKTIDLNSPNAYLRKNIRPSAVFAIEQQYDNNYIFVPLSFAQELMQTGNKRTSLEIKTTPGSSIKRVQADLQKLLGNKFLVQNRDQQHASLLRAIQIEKLFVYITFSFILAIASFNIFFSLTMLAIDKKKDVSVLYAMGATSGFIRRLFMTEGAIIACTGAITGIVLGFIICWLQQTFGIVSMGMQTSVVDAYPVRMRFSDFALTACTIMLIVFFASYFPARKAANDVDIKL</sequence>
<evidence type="ECO:0000256" key="2">
    <source>
        <dbReference type="ARBA" id="ARBA00005236"/>
    </source>
</evidence>
<evidence type="ECO:0000313" key="11">
    <source>
        <dbReference type="Proteomes" id="UP000480178"/>
    </source>
</evidence>
<organism evidence="10 11">
    <name type="scientific">Rhodocytophaga rosea</name>
    <dbReference type="NCBI Taxonomy" id="2704465"/>
    <lineage>
        <taxon>Bacteria</taxon>
        <taxon>Pseudomonadati</taxon>
        <taxon>Bacteroidota</taxon>
        <taxon>Cytophagia</taxon>
        <taxon>Cytophagales</taxon>
        <taxon>Rhodocytophagaceae</taxon>
        <taxon>Rhodocytophaga</taxon>
    </lineage>
</organism>
<feature type="domain" description="ABC3 transporter permease C-terminal" evidence="8">
    <location>
        <begin position="280"/>
        <end position="401"/>
    </location>
</feature>
<keyword evidence="5 7" id="KW-1133">Transmembrane helix</keyword>
<dbReference type="InterPro" id="IPR003838">
    <property type="entry name" value="ABC3_permease_C"/>
</dbReference>
<feature type="domain" description="MacB-like periplasmic core" evidence="9">
    <location>
        <begin position="27"/>
        <end position="248"/>
    </location>
</feature>
<feature type="transmembrane region" description="Helical" evidence="7">
    <location>
        <begin position="377"/>
        <end position="396"/>
    </location>
</feature>
<feature type="transmembrane region" description="Helical" evidence="7">
    <location>
        <begin position="329"/>
        <end position="351"/>
    </location>
</feature>
<comment type="subcellular location">
    <subcellularLocation>
        <location evidence="1">Cell membrane</location>
        <topology evidence="1">Multi-pass membrane protein</topology>
    </subcellularLocation>
</comment>
<feature type="transmembrane region" description="Helical" evidence="7">
    <location>
        <begin position="20"/>
        <end position="46"/>
    </location>
</feature>
<protein>
    <submittedName>
        <fullName evidence="10">ABC transporter permease</fullName>
    </submittedName>
</protein>
<keyword evidence="6 7" id="KW-0472">Membrane</keyword>
<evidence type="ECO:0000256" key="3">
    <source>
        <dbReference type="ARBA" id="ARBA00022475"/>
    </source>
</evidence>
<feature type="transmembrane region" description="Helical" evidence="7">
    <location>
        <begin position="275"/>
        <end position="301"/>
    </location>
</feature>
<dbReference type="Pfam" id="PF02687">
    <property type="entry name" value="FtsX"/>
    <property type="match status" value="1"/>
</dbReference>
<keyword evidence="3" id="KW-1003">Cell membrane</keyword>
<keyword evidence="4 7" id="KW-0812">Transmembrane</keyword>
<evidence type="ECO:0000259" key="8">
    <source>
        <dbReference type="Pfam" id="PF02687"/>
    </source>
</evidence>
<dbReference type="AlphaFoldDB" id="A0A6C0GFN5"/>
<dbReference type="GO" id="GO:0044874">
    <property type="term" value="P:lipoprotein localization to outer membrane"/>
    <property type="evidence" value="ECO:0007669"/>
    <property type="project" value="TreeGrafter"/>
</dbReference>
<gene>
    <name evidence="10" type="ORF">GXP67_09420</name>
</gene>
<dbReference type="GO" id="GO:0098797">
    <property type="term" value="C:plasma membrane protein complex"/>
    <property type="evidence" value="ECO:0007669"/>
    <property type="project" value="TreeGrafter"/>
</dbReference>
<dbReference type="InterPro" id="IPR025857">
    <property type="entry name" value="MacB_PCD"/>
</dbReference>
<comment type="similarity">
    <text evidence="2">Belongs to the ABC-4 integral membrane protein family. LolC/E subfamily.</text>
</comment>
<dbReference type="PANTHER" id="PTHR30489:SF0">
    <property type="entry name" value="LIPOPROTEIN-RELEASING SYSTEM TRANSMEMBRANE PROTEIN LOLE"/>
    <property type="match status" value="1"/>
</dbReference>
<name>A0A6C0GFN5_9BACT</name>
<dbReference type="EMBL" id="CP048222">
    <property type="protein sequence ID" value="QHT66861.1"/>
    <property type="molecule type" value="Genomic_DNA"/>
</dbReference>
<dbReference type="PANTHER" id="PTHR30489">
    <property type="entry name" value="LIPOPROTEIN-RELEASING SYSTEM TRANSMEMBRANE PROTEIN LOLE"/>
    <property type="match status" value="1"/>
</dbReference>
<keyword evidence="11" id="KW-1185">Reference proteome</keyword>
<evidence type="ECO:0000259" key="9">
    <source>
        <dbReference type="Pfam" id="PF12704"/>
    </source>
</evidence>
<dbReference type="Proteomes" id="UP000480178">
    <property type="component" value="Chromosome"/>
</dbReference>
<evidence type="ECO:0000313" key="10">
    <source>
        <dbReference type="EMBL" id="QHT66861.1"/>
    </source>
</evidence>
<reference evidence="10 11" key="1">
    <citation type="submission" date="2020-01" db="EMBL/GenBank/DDBJ databases">
        <authorList>
            <person name="Kim M.K."/>
        </authorList>
    </citation>
    <scope>NUCLEOTIDE SEQUENCE [LARGE SCALE GENOMIC DNA]</scope>
    <source>
        <strain evidence="10 11">172606-1</strain>
    </source>
</reference>
<dbReference type="Pfam" id="PF12704">
    <property type="entry name" value="MacB_PCD"/>
    <property type="match status" value="1"/>
</dbReference>
<dbReference type="KEGG" id="rhoz:GXP67_09420"/>
<proteinExistence type="inferred from homology"/>
<dbReference type="InterPro" id="IPR051447">
    <property type="entry name" value="Lipoprotein-release_system"/>
</dbReference>
<dbReference type="RefSeq" id="WP_162442913.1">
    <property type="nucleotide sequence ID" value="NZ_CP048222.1"/>
</dbReference>
<accession>A0A6C0GFN5</accession>
<evidence type="ECO:0000256" key="4">
    <source>
        <dbReference type="ARBA" id="ARBA00022692"/>
    </source>
</evidence>
<evidence type="ECO:0000256" key="7">
    <source>
        <dbReference type="SAM" id="Phobius"/>
    </source>
</evidence>
<evidence type="ECO:0000256" key="5">
    <source>
        <dbReference type="ARBA" id="ARBA00022989"/>
    </source>
</evidence>
<evidence type="ECO:0000256" key="1">
    <source>
        <dbReference type="ARBA" id="ARBA00004651"/>
    </source>
</evidence>
<evidence type="ECO:0000256" key="6">
    <source>
        <dbReference type="ARBA" id="ARBA00023136"/>
    </source>
</evidence>